<proteinExistence type="predicted"/>
<protein>
    <submittedName>
        <fullName evidence="1">Uncharacterized protein</fullName>
    </submittedName>
</protein>
<evidence type="ECO:0000313" key="2">
    <source>
        <dbReference type="Proteomes" id="UP000317078"/>
    </source>
</evidence>
<name>A0A502F6C1_9PROT</name>
<dbReference type="EMBL" id="RCZP01000052">
    <property type="protein sequence ID" value="TPG44749.1"/>
    <property type="molecule type" value="Genomic_DNA"/>
</dbReference>
<dbReference type="AlphaFoldDB" id="A0A502F6C1"/>
<reference evidence="1 2" key="1">
    <citation type="journal article" date="2019" name="Environ. Microbiol.">
        <title>Species interactions and distinct microbial communities in high Arctic permafrost affected cryosols are associated with the CH4 and CO2 gas fluxes.</title>
        <authorList>
            <person name="Altshuler I."/>
            <person name="Hamel J."/>
            <person name="Turney S."/>
            <person name="Magnuson E."/>
            <person name="Levesque R."/>
            <person name="Greer C."/>
            <person name="Whyte L.G."/>
        </authorList>
    </citation>
    <scope>NUCLEOTIDE SEQUENCE [LARGE SCALE GENOMIC DNA]</scope>
    <source>
        <strain evidence="1 2">S9.3B</strain>
    </source>
</reference>
<comment type="caution">
    <text evidence="1">The sequence shown here is derived from an EMBL/GenBank/DDBJ whole genome shotgun (WGS) entry which is preliminary data.</text>
</comment>
<keyword evidence="2" id="KW-1185">Reference proteome</keyword>
<accession>A0A502F6C1</accession>
<organism evidence="1 2">
    <name type="scientific">Muricoccus nepalensis</name>
    <dbReference type="NCBI Taxonomy" id="1854500"/>
    <lineage>
        <taxon>Bacteria</taxon>
        <taxon>Pseudomonadati</taxon>
        <taxon>Pseudomonadota</taxon>
        <taxon>Alphaproteobacteria</taxon>
        <taxon>Acetobacterales</taxon>
        <taxon>Roseomonadaceae</taxon>
        <taxon>Muricoccus</taxon>
    </lineage>
</organism>
<evidence type="ECO:0000313" key="1">
    <source>
        <dbReference type="EMBL" id="TPG44749.1"/>
    </source>
</evidence>
<dbReference type="OrthoDB" id="7277332at2"/>
<dbReference type="RefSeq" id="WP_140886856.1">
    <property type="nucleotide sequence ID" value="NZ_RCZP01000052.1"/>
</dbReference>
<gene>
    <name evidence="1" type="ORF">EAH89_27125</name>
</gene>
<dbReference type="Proteomes" id="UP000317078">
    <property type="component" value="Unassembled WGS sequence"/>
</dbReference>
<sequence length="97" mass="9916">MTTDKNAPAGASPSGDVDTRLLVLEMTIAAVAARLPQADFDEVVSMLVFVAKSSDAARALDEPAGGAQQLAEAGRCATAMLDRIAASRRSQRGAAGN</sequence>